<dbReference type="SUPFAM" id="SSF141457">
    <property type="entry name" value="BH3618-like"/>
    <property type="match status" value="1"/>
</dbReference>
<keyword evidence="4" id="KW-0966">Cell projection</keyword>
<accession>A0ABS5ZMX1</accession>
<evidence type="ECO:0000256" key="2">
    <source>
        <dbReference type="ARBA" id="ARBA00022795"/>
    </source>
</evidence>
<name>A0ABS5ZMX1_9PROT</name>
<gene>
    <name evidence="4" type="primary">fliW</name>
    <name evidence="4" type="ORF">HJG40_04090</name>
</gene>
<dbReference type="InterPro" id="IPR024046">
    <property type="entry name" value="Flagellar_assmbl_FliW_dom_sf"/>
</dbReference>
<keyword evidence="4" id="KW-0969">Cilium</keyword>
<dbReference type="InterPro" id="IPR003775">
    <property type="entry name" value="Flagellar_assembly_factor_FliW"/>
</dbReference>
<keyword evidence="3" id="KW-0810">Translation regulation</keyword>
<sequence>MKTYDTRFGPFPIADEEIWHCIAPMPGFTNLQRFALLHLPSQGPFVWLQSLDEPLITFLLVAPEHFNLQYSQVPHFAKTSGVPMVMVILPQTENGALQSNALAPIYFLPETRQFGQWIVERHDMPTEPFSAAHLPPAKLQAHIVIPVQETDTLKTDEDQSLATGTA</sequence>
<keyword evidence="4" id="KW-0282">Flagellum</keyword>
<keyword evidence="1" id="KW-0963">Cytoplasm</keyword>
<evidence type="ECO:0000256" key="3">
    <source>
        <dbReference type="ARBA" id="ARBA00022845"/>
    </source>
</evidence>
<dbReference type="Gene3D" id="2.30.290.10">
    <property type="entry name" value="BH3618-like"/>
    <property type="match status" value="1"/>
</dbReference>
<keyword evidence="5" id="KW-1185">Reference proteome</keyword>
<dbReference type="RefSeq" id="WP_215863009.1">
    <property type="nucleotide sequence ID" value="NZ_JABELD010000027.1"/>
</dbReference>
<dbReference type="EMBL" id="JABELD010000027">
    <property type="protein sequence ID" value="MBU2737993.1"/>
    <property type="molecule type" value="Genomic_DNA"/>
</dbReference>
<comment type="caution">
    <text evidence="4">The sequence shown here is derived from an EMBL/GenBank/DDBJ whole genome shotgun (WGS) entry which is preliminary data.</text>
</comment>
<dbReference type="PANTHER" id="PTHR39190">
    <property type="entry name" value="FLAGELLAR ASSEMBLY FACTOR FLIW"/>
    <property type="match status" value="1"/>
</dbReference>
<dbReference type="Proteomes" id="UP001197028">
    <property type="component" value="Unassembled WGS sequence"/>
</dbReference>
<evidence type="ECO:0000256" key="1">
    <source>
        <dbReference type="ARBA" id="ARBA00022490"/>
    </source>
</evidence>
<dbReference type="PANTHER" id="PTHR39190:SF1">
    <property type="entry name" value="FLAGELLAR ASSEMBLY FACTOR FLIW"/>
    <property type="match status" value="1"/>
</dbReference>
<proteinExistence type="predicted"/>
<keyword evidence="2" id="KW-1005">Bacterial flagellum biogenesis</keyword>
<protein>
    <submittedName>
        <fullName evidence="4">Flagellar assembly protein FliW</fullName>
    </submittedName>
</protein>
<evidence type="ECO:0000313" key="4">
    <source>
        <dbReference type="EMBL" id="MBU2737993.1"/>
    </source>
</evidence>
<dbReference type="Pfam" id="PF02623">
    <property type="entry name" value="FliW"/>
    <property type="match status" value="1"/>
</dbReference>
<organism evidence="4 5">
    <name type="scientific">Acidithiobacillus concretivorus</name>
    <dbReference type="NCBI Taxonomy" id="3063952"/>
    <lineage>
        <taxon>Bacteria</taxon>
        <taxon>Pseudomonadati</taxon>
        <taxon>Pseudomonadota</taxon>
        <taxon>Acidithiobacillia</taxon>
        <taxon>Acidithiobacillales</taxon>
        <taxon>Acidithiobacillaceae</taxon>
        <taxon>Acidithiobacillus</taxon>
    </lineage>
</organism>
<evidence type="ECO:0000313" key="5">
    <source>
        <dbReference type="Proteomes" id="UP001197028"/>
    </source>
</evidence>
<reference evidence="4 5" key="1">
    <citation type="journal article" date="2021" name="ISME J.">
        <title>Genomic evolution of the class Acidithiobacillia: deep-branching Proteobacteria living in extreme acidic conditions.</title>
        <authorList>
            <person name="Moya-Beltran A."/>
            <person name="Beard S."/>
            <person name="Rojas-Villalobos C."/>
            <person name="Issotta F."/>
            <person name="Gallardo Y."/>
            <person name="Ulloa R."/>
            <person name="Giaveno A."/>
            <person name="Degli Esposti M."/>
            <person name="Johnson D.B."/>
            <person name="Quatrini R."/>
        </authorList>
    </citation>
    <scope>NUCLEOTIDE SEQUENCE [LARGE SCALE GENOMIC DNA]</scope>
    <source>
        <strain evidence="4 5">ATCC 19703</strain>
    </source>
</reference>